<sequence>MKNPMIRRKKLTFHNRKGEPLAGLLEQPAGKTRAFALFAHCFTCPRDILAATRISHALATRGFGVLRFDFTGFGDSEGDLAEITFSQHIRDIVSAADYLRENFAAPALLVGHSLGGTAVLSAAREIPEAAAVAAIAAPANTESIARLFEEGFPGVDAEVAKLAALAKQRIGDGRRFLADISGDRIREDIRALGKALLMLHSPLDTVVGLHHAREIFEAALHPKSFVSLDGADHLLTKREDSEYAGQIIAAWAGKYVRPPDAEPADREEPEIGEVLVTEIDGRFSQEIRTHRHSLLADEPLDYGGADIGPSPYELLLASLGACTAMTIRMYANHKKLPIEKVSVRLDHEKVDAKECPDCKTKEGKVDRITREIHVEGDLTPEQRKRVATIANRCPVHRTLQGEIADRVRVVENK</sequence>
<dbReference type="Gene3D" id="3.30.300.20">
    <property type="match status" value="1"/>
</dbReference>
<dbReference type="InterPro" id="IPR029058">
    <property type="entry name" value="AB_hydrolase_fold"/>
</dbReference>
<dbReference type="PANTHER" id="PTHR39624">
    <property type="entry name" value="PROTEIN INVOLVED IN RIMO-MEDIATED BETA-METHYLTHIOLATION OF RIBOSOMAL PROTEIN S12 YCAO"/>
    <property type="match status" value="1"/>
</dbReference>
<organism evidence="2">
    <name type="scientific">Candidatus Kentrum sp. DK</name>
    <dbReference type="NCBI Taxonomy" id="2126562"/>
    <lineage>
        <taxon>Bacteria</taxon>
        <taxon>Pseudomonadati</taxon>
        <taxon>Pseudomonadota</taxon>
        <taxon>Gammaproteobacteria</taxon>
        <taxon>Candidatus Kentrum</taxon>
    </lineage>
</organism>
<dbReference type="InterPro" id="IPR036102">
    <property type="entry name" value="OsmC/Ohrsf"/>
</dbReference>
<evidence type="ECO:0000259" key="1">
    <source>
        <dbReference type="Pfam" id="PF12146"/>
    </source>
</evidence>
<accession>A0A450RTU5</accession>
<feature type="domain" description="Serine aminopeptidase S33" evidence="1">
    <location>
        <begin position="53"/>
        <end position="141"/>
    </location>
</feature>
<dbReference type="Gene3D" id="3.40.50.1820">
    <property type="entry name" value="alpha/beta hydrolase"/>
    <property type="match status" value="1"/>
</dbReference>
<dbReference type="SUPFAM" id="SSF82784">
    <property type="entry name" value="OsmC-like"/>
    <property type="match status" value="1"/>
</dbReference>
<dbReference type="Pfam" id="PF02566">
    <property type="entry name" value="OsmC"/>
    <property type="match status" value="1"/>
</dbReference>
<reference evidence="2" key="1">
    <citation type="submission" date="2019-02" db="EMBL/GenBank/DDBJ databases">
        <authorList>
            <person name="Gruber-Vodicka R. H."/>
            <person name="Seah K. B. B."/>
        </authorList>
    </citation>
    <scope>NUCLEOTIDE SEQUENCE</scope>
    <source>
        <strain evidence="2">BECK_DK161</strain>
    </source>
</reference>
<evidence type="ECO:0000313" key="2">
    <source>
        <dbReference type="EMBL" id="VFJ42563.1"/>
    </source>
</evidence>
<dbReference type="AlphaFoldDB" id="A0A450RTU5"/>
<dbReference type="Pfam" id="PF12146">
    <property type="entry name" value="Hydrolase_4"/>
    <property type="match status" value="1"/>
</dbReference>
<name>A0A450RTU5_9GAMM</name>
<dbReference type="EMBL" id="CAADEY010000001">
    <property type="protein sequence ID" value="VFJ42563.1"/>
    <property type="molecule type" value="Genomic_DNA"/>
</dbReference>
<dbReference type="PANTHER" id="PTHR39624:SF2">
    <property type="entry name" value="OSMC-LIKE PROTEIN"/>
    <property type="match status" value="1"/>
</dbReference>
<dbReference type="InterPro" id="IPR003718">
    <property type="entry name" value="OsmC/Ohr_fam"/>
</dbReference>
<gene>
    <name evidence="2" type="ORF">BECKDK2373C_GA0170839_1001100</name>
</gene>
<proteinExistence type="predicted"/>
<protein>
    <submittedName>
        <fullName evidence="2">Putative redox protein</fullName>
    </submittedName>
</protein>
<dbReference type="InterPro" id="IPR022742">
    <property type="entry name" value="Hydrolase_4"/>
</dbReference>
<dbReference type="SUPFAM" id="SSF53474">
    <property type="entry name" value="alpha/beta-Hydrolases"/>
    <property type="match status" value="1"/>
</dbReference>
<dbReference type="InterPro" id="IPR015946">
    <property type="entry name" value="KH_dom-like_a/b"/>
</dbReference>